<dbReference type="SMART" id="SM00484">
    <property type="entry name" value="XPGI"/>
    <property type="match status" value="1"/>
</dbReference>
<dbReference type="EMBL" id="ML213506">
    <property type="protein sequence ID" value="TFK54033.1"/>
    <property type="molecule type" value="Genomic_DNA"/>
</dbReference>
<dbReference type="InterPro" id="IPR036279">
    <property type="entry name" value="5-3_exonuclease_C_sf"/>
</dbReference>
<dbReference type="OrthoDB" id="2959108at2759"/>
<dbReference type="PANTHER" id="PTHR11081">
    <property type="entry name" value="FLAP ENDONUCLEASE FAMILY MEMBER"/>
    <property type="match status" value="1"/>
</dbReference>
<reference evidence="3 4" key="1">
    <citation type="journal article" date="2019" name="Nat. Ecol. Evol.">
        <title>Megaphylogeny resolves global patterns of mushroom evolution.</title>
        <authorList>
            <person name="Varga T."/>
            <person name="Krizsan K."/>
            <person name="Foldi C."/>
            <person name="Dima B."/>
            <person name="Sanchez-Garcia M."/>
            <person name="Sanchez-Ramirez S."/>
            <person name="Szollosi G.J."/>
            <person name="Szarkandi J.G."/>
            <person name="Papp V."/>
            <person name="Albert L."/>
            <person name="Andreopoulos W."/>
            <person name="Angelini C."/>
            <person name="Antonin V."/>
            <person name="Barry K.W."/>
            <person name="Bougher N.L."/>
            <person name="Buchanan P."/>
            <person name="Buyck B."/>
            <person name="Bense V."/>
            <person name="Catcheside P."/>
            <person name="Chovatia M."/>
            <person name="Cooper J."/>
            <person name="Damon W."/>
            <person name="Desjardin D."/>
            <person name="Finy P."/>
            <person name="Geml J."/>
            <person name="Haridas S."/>
            <person name="Hughes K."/>
            <person name="Justo A."/>
            <person name="Karasinski D."/>
            <person name="Kautmanova I."/>
            <person name="Kiss B."/>
            <person name="Kocsube S."/>
            <person name="Kotiranta H."/>
            <person name="LaButti K.M."/>
            <person name="Lechner B.E."/>
            <person name="Liimatainen K."/>
            <person name="Lipzen A."/>
            <person name="Lukacs Z."/>
            <person name="Mihaltcheva S."/>
            <person name="Morgado L.N."/>
            <person name="Niskanen T."/>
            <person name="Noordeloos M.E."/>
            <person name="Ohm R.A."/>
            <person name="Ortiz-Santana B."/>
            <person name="Ovrebo C."/>
            <person name="Racz N."/>
            <person name="Riley R."/>
            <person name="Savchenko A."/>
            <person name="Shiryaev A."/>
            <person name="Soop K."/>
            <person name="Spirin V."/>
            <person name="Szebenyi C."/>
            <person name="Tomsovsky M."/>
            <person name="Tulloss R.E."/>
            <person name="Uehling J."/>
            <person name="Grigoriev I.V."/>
            <person name="Vagvolgyi C."/>
            <person name="Papp T."/>
            <person name="Martin F.M."/>
            <person name="Miettinen O."/>
            <person name="Hibbett D.S."/>
            <person name="Nagy L.G."/>
        </authorList>
    </citation>
    <scope>NUCLEOTIDE SEQUENCE [LARGE SCALE GENOMIC DNA]</scope>
    <source>
        <strain evidence="3 4">OMC1185</strain>
    </source>
</reference>
<dbReference type="SUPFAM" id="SSF88723">
    <property type="entry name" value="PIN domain-like"/>
    <property type="match status" value="1"/>
</dbReference>
<evidence type="ECO:0000256" key="1">
    <source>
        <dbReference type="SAM" id="MobiDB-lite"/>
    </source>
</evidence>
<dbReference type="InterPro" id="IPR041177">
    <property type="entry name" value="GEN1_C"/>
</dbReference>
<feature type="region of interest" description="Disordered" evidence="1">
    <location>
        <begin position="538"/>
        <end position="597"/>
    </location>
</feature>
<protein>
    <submittedName>
        <fullName evidence="3">PIN domain-like protein</fullName>
    </submittedName>
</protein>
<feature type="compositionally biased region" description="Polar residues" evidence="1">
    <location>
        <begin position="407"/>
        <end position="419"/>
    </location>
</feature>
<dbReference type="Proteomes" id="UP000305948">
    <property type="component" value="Unassembled WGS sequence"/>
</dbReference>
<proteinExistence type="predicted"/>
<dbReference type="InterPro" id="IPR037316">
    <property type="entry name" value="Yen1_H3TH"/>
</dbReference>
<dbReference type="STRING" id="5364.A0A5C3N9L2"/>
<dbReference type="GO" id="GO:0008821">
    <property type="term" value="F:crossover junction DNA endonuclease activity"/>
    <property type="evidence" value="ECO:0007669"/>
    <property type="project" value="InterPro"/>
</dbReference>
<feature type="compositionally biased region" description="Acidic residues" evidence="1">
    <location>
        <begin position="553"/>
        <end position="567"/>
    </location>
</feature>
<feature type="domain" description="XPG-I" evidence="2">
    <location>
        <begin position="114"/>
        <end position="200"/>
    </location>
</feature>
<keyword evidence="4" id="KW-1185">Reference proteome</keyword>
<feature type="compositionally biased region" description="Basic residues" evidence="1">
    <location>
        <begin position="572"/>
        <end position="581"/>
    </location>
</feature>
<dbReference type="PRINTS" id="PR00853">
    <property type="entry name" value="XPGRADSUPER"/>
</dbReference>
<dbReference type="InterPro" id="IPR006086">
    <property type="entry name" value="XPG-I_dom"/>
</dbReference>
<dbReference type="Gene3D" id="3.40.50.1010">
    <property type="entry name" value="5'-nuclease"/>
    <property type="match status" value="2"/>
</dbReference>
<dbReference type="Pfam" id="PF00867">
    <property type="entry name" value="XPG_I"/>
    <property type="match status" value="1"/>
</dbReference>
<dbReference type="GO" id="GO:0006281">
    <property type="term" value="P:DNA repair"/>
    <property type="evidence" value="ECO:0007669"/>
    <property type="project" value="UniProtKB-ARBA"/>
</dbReference>
<feature type="compositionally biased region" description="Basic and acidic residues" evidence="1">
    <location>
        <begin position="491"/>
        <end position="507"/>
    </location>
</feature>
<dbReference type="CDD" id="cd09906">
    <property type="entry name" value="H3TH_YEN1"/>
    <property type="match status" value="1"/>
</dbReference>
<dbReference type="Pfam" id="PF18380">
    <property type="entry name" value="GEN1_C"/>
    <property type="match status" value="1"/>
</dbReference>
<feature type="region of interest" description="Disordered" evidence="1">
    <location>
        <begin position="489"/>
        <end position="508"/>
    </location>
</feature>
<dbReference type="InterPro" id="IPR006084">
    <property type="entry name" value="XPG/Rad2"/>
</dbReference>
<dbReference type="AlphaFoldDB" id="A0A5C3N9L2"/>
<name>A0A5C3N9L2_9AGAM</name>
<dbReference type="CDD" id="cd09870">
    <property type="entry name" value="PIN_YEN1"/>
    <property type="match status" value="1"/>
</dbReference>
<dbReference type="InterPro" id="IPR029060">
    <property type="entry name" value="PIN-like_dom_sf"/>
</dbReference>
<feature type="region of interest" description="Disordered" evidence="1">
    <location>
        <begin position="405"/>
        <end position="449"/>
    </location>
</feature>
<accession>A0A5C3N9L2</accession>
<dbReference type="SUPFAM" id="SSF47807">
    <property type="entry name" value="5' to 3' exonuclease, C-terminal subdomain"/>
    <property type="match status" value="1"/>
</dbReference>
<evidence type="ECO:0000313" key="3">
    <source>
        <dbReference type="EMBL" id="TFK54033.1"/>
    </source>
</evidence>
<dbReference type="PANTHER" id="PTHR11081:SF75">
    <property type="entry name" value="ENDONUCLEASE, PUTATIVE (AFU_ORTHOLOGUE AFUA_3G13260)-RELATED"/>
    <property type="match status" value="1"/>
</dbReference>
<evidence type="ECO:0000259" key="2">
    <source>
        <dbReference type="SMART" id="SM00484"/>
    </source>
</evidence>
<evidence type="ECO:0000313" key="4">
    <source>
        <dbReference type="Proteomes" id="UP000305948"/>
    </source>
</evidence>
<organism evidence="3 4">
    <name type="scientific">Heliocybe sulcata</name>
    <dbReference type="NCBI Taxonomy" id="5364"/>
    <lineage>
        <taxon>Eukaryota</taxon>
        <taxon>Fungi</taxon>
        <taxon>Dikarya</taxon>
        <taxon>Basidiomycota</taxon>
        <taxon>Agaricomycotina</taxon>
        <taxon>Agaricomycetes</taxon>
        <taxon>Gloeophyllales</taxon>
        <taxon>Gloeophyllaceae</taxon>
        <taxon>Heliocybe</taxon>
    </lineage>
</organism>
<dbReference type="GO" id="GO:0017108">
    <property type="term" value="F:5'-flap endonuclease activity"/>
    <property type="evidence" value="ECO:0007669"/>
    <property type="project" value="TreeGrafter"/>
</dbReference>
<sequence length="683" mass="75680">MGVQGLWEVLQPAGQSRSLKHLAVVDGFDKNTSGKRAFRIGIDASLWFQHSYSSQGGENPQLRLLFFRLAQLSELPLLPLFIFDGRERPKVKRGSKKGKSGSHALTDGFRRMLDQFGYEWRTALGEAEAELAYLNQIGVVDAILTDDVDAFVFGAKVVIKNWSKDLSGNRSKPALNKDGKESKHHVMIFKANDIQSNPNIGLTRGGLILFALLKGGDYDEGIAGIGEKIAHGLARCGFGDQLLSAYERRAYQSIEPFLAQWRPEMTNELRTNSRGLLPHRVMSVTIPVTFPDLAVLEAYVNPKRAMHHVQLRDMESMNLPRIARFCEDHFEWGYKAKILYRFRTVLWEACVMRVLRRAAMEVDEKEKTRRIADGGGLGRAITGPLIPPRSETVGTSTGILHRYLRNSDASASTSPSHGNSVEERRRAAFPGSARRAAAENPRTAALATPTSGPSLLVRIERTRQHVCTDRLFEYRVAIKPGPLVALAGEELTGKRPEPEDKSGKEYQVDPESEMLLWVPASILRQVHPDLVEEWEAAQREKTNKRGRRAATQEDSDEGGEDALEEDAVAPAPKRRRASRKTKANEERSRSPSTPLEWRVAQHNSQASNSAVTAPNHITAAFPSASGNSAFLFSFANPDDPDVLEVDDDVPASRSKSGGVLDRFDVMFDQLVDGLGSAIIDSLD</sequence>
<gene>
    <name evidence="3" type="ORF">OE88DRAFT_1144016</name>
</gene>